<protein>
    <submittedName>
        <fullName evidence="1">Uncharacterized protein</fullName>
    </submittedName>
</protein>
<dbReference type="AlphaFoldDB" id="A0A098EE15"/>
<dbReference type="Proteomes" id="UP000055047">
    <property type="component" value="Unassembled WGS sequence"/>
</dbReference>
<dbReference type="EMBL" id="CCXQ01000027">
    <property type="protein sequence ID" value="CEG20538.1"/>
    <property type="molecule type" value="Genomic_DNA"/>
</dbReference>
<name>A0A098EE15_ANAPH</name>
<reference evidence="1 2" key="1">
    <citation type="submission" date="2014-09" db="EMBL/GenBank/DDBJ databases">
        <authorList>
            <person name="Loux Valentin"/>
            <person name="Dugat Thibaut"/>
        </authorList>
    </citation>
    <scope>NUCLEOTIDE SEQUENCE [LARGE SCALE GENOMIC DNA]</scope>
    <source>
        <strain evidence="1 2">BOV-10_179</strain>
    </source>
</reference>
<proteinExistence type="predicted"/>
<accession>A0A098EE15</accession>
<sequence>MPISNIKLHLEDSNLKPENVVGICRKSNADVVAAVNKEISDAVEQSIASLLASGSQEKLALAAKVSDPNSPEHAALREQVASEHLNTRMRELLTEAFGAEKASAIYEYMFNNLRTGERRRTLALSMYKLAQFEESRDFVKKDLTPEYLNSFLDLVDAANNTPDFDEEEQAIRQAQREGKYELDKSSVFDKLVSSILPNATEGIPGVMRGALKFLKERMNIFGKKEEQTTDELCADLVTAPIGLFAMLCVSLVTGGAGFAMVTIPLHCVWKGISTVKGLTSEPEINVHDILSGVKPKIYTSTDFDFHPQAEGAEGAVTTQVAQASTSKAAAYHASSGSPSQGRGL</sequence>
<evidence type="ECO:0000313" key="2">
    <source>
        <dbReference type="Proteomes" id="UP000055047"/>
    </source>
</evidence>
<gene>
    <name evidence="1" type="ORF">ANAPHAGO_00855</name>
</gene>
<organism evidence="1 2">
    <name type="scientific">Anaplasma phagocytophilum</name>
    <name type="common">Ehrlichia phagocytophila</name>
    <dbReference type="NCBI Taxonomy" id="948"/>
    <lineage>
        <taxon>Bacteria</taxon>
        <taxon>Pseudomonadati</taxon>
        <taxon>Pseudomonadota</taxon>
        <taxon>Alphaproteobacteria</taxon>
        <taxon>Rickettsiales</taxon>
        <taxon>Anaplasmataceae</taxon>
        <taxon>Anaplasma</taxon>
        <taxon>phagocytophilum group</taxon>
    </lineage>
</organism>
<evidence type="ECO:0000313" key="1">
    <source>
        <dbReference type="EMBL" id="CEG20538.1"/>
    </source>
</evidence>
<dbReference type="RefSeq" id="WP_060757625.1">
    <property type="nucleotide sequence ID" value="NZ_CCXQ01000027.1"/>
</dbReference>